<dbReference type="EMBL" id="JBFXLU010000116">
    <property type="protein sequence ID" value="KAL2840882.1"/>
    <property type="molecule type" value="Genomic_DNA"/>
</dbReference>
<gene>
    <name evidence="2" type="ORF">BJY01DRAFT_218071</name>
</gene>
<evidence type="ECO:0000313" key="2">
    <source>
        <dbReference type="EMBL" id="KAL2840882.1"/>
    </source>
</evidence>
<keyword evidence="3" id="KW-1185">Reference proteome</keyword>
<evidence type="ECO:0008006" key="4">
    <source>
        <dbReference type="Google" id="ProtNLM"/>
    </source>
</evidence>
<comment type="caution">
    <text evidence="2">The sequence shown here is derived from an EMBL/GenBank/DDBJ whole genome shotgun (WGS) entry which is preliminary data.</text>
</comment>
<protein>
    <recommendedName>
        <fullName evidence="4">Bacteriocin-protection, YdeI or OmpD-associated-domain-containing protein</fullName>
    </recommendedName>
</protein>
<reference evidence="2 3" key="1">
    <citation type="submission" date="2024-07" db="EMBL/GenBank/DDBJ databases">
        <title>Section-level genome sequencing and comparative genomics of Aspergillus sections Usti and Cavernicolus.</title>
        <authorList>
            <consortium name="Lawrence Berkeley National Laboratory"/>
            <person name="Nybo J.L."/>
            <person name="Vesth T.C."/>
            <person name="Theobald S."/>
            <person name="Frisvad J.C."/>
            <person name="Larsen T.O."/>
            <person name="Kjaerboelling I."/>
            <person name="Rothschild-Mancinelli K."/>
            <person name="Lyhne E.K."/>
            <person name="Kogle M.E."/>
            <person name="Barry K."/>
            <person name="Clum A."/>
            <person name="Na H."/>
            <person name="Ledsgaard L."/>
            <person name="Lin J."/>
            <person name="Lipzen A."/>
            <person name="Kuo A."/>
            <person name="Riley R."/>
            <person name="Mondo S."/>
            <person name="Labutti K."/>
            <person name="Haridas S."/>
            <person name="Pangalinan J."/>
            <person name="Salamov A.A."/>
            <person name="Simmons B.A."/>
            <person name="Magnuson J.K."/>
            <person name="Chen J."/>
            <person name="Drula E."/>
            <person name="Henrissat B."/>
            <person name="Wiebenga A."/>
            <person name="Lubbers R.J."/>
            <person name="Gomes A.C."/>
            <person name="Makela M.R."/>
            <person name="Stajich J."/>
            <person name="Grigoriev I.V."/>
            <person name="Mortensen U.H."/>
            <person name="De Vries R.P."/>
            <person name="Baker S.E."/>
            <person name="Andersen M.R."/>
        </authorList>
    </citation>
    <scope>NUCLEOTIDE SEQUENCE [LARGE SCALE GENOMIC DNA]</scope>
    <source>
        <strain evidence="2 3">CBS 123904</strain>
    </source>
</reference>
<dbReference type="Pfam" id="PF13376">
    <property type="entry name" value="OmdA"/>
    <property type="match status" value="1"/>
</dbReference>
<dbReference type="Proteomes" id="UP001610446">
    <property type="component" value="Unassembled WGS sequence"/>
</dbReference>
<sequence length="325" mass="35932">MPPQIVLRPFYSPLLHLRTSTRPRSFQAHLHAQFRPPISAIPAVPLPRILARTSRTASTMAKSTTPSQPDNFPTHSFPDASSFESFLETHHATLTGLYLKLAKKTSGIPSISAAEAVEVALCFGWIDGRANSLDGNFWTVRYTPRRAKSMWSAKNVGTIARLIEEGKMRPAGMAVVESAKADGRWERAYDGPASIEVPADLDETLREDGNEKAREFLEGLNRSDRYSVLHRLQTAPVRNRQERVRAVVEMLARGEVKNGARKPSAKVKVKTVSTTTRKVGKEAKGTEKVVVNSKVRKTKSKPVESGATTSTRQLRSHKPSVEAPF</sequence>
<evidence type="ECO:0000256" key="1">
    <source>
        <dbReference type="SAM" id="MobiDB-lite"/>
    </source>
</evidence>
<accession>A0ABR4JP54</accession>
<feature type="region of interest" description="Disordered" evidence="1">
    <location>
        <begin position="278"/>
        <end position="325"/>
    </location>
</feature>
<organism evidence="2 3">
    <name type="scientific">Aspergillus pseudoustus</name>
    <dbReference type="NCBI Taxonomy" id="1810923"/>
    <lineage>
        <taxon>Eukaryota</taxon>
        <taxon>Fungi</taxon>
        <taxon>Dikarya</taxon>
        <taxon>Ascomycota</taxon>
        <taxon>Pezizomycotina</taxon>
        <taxon>Eurotiomycetes</taxon>
        <taxon>Eurotiomycetidae</taxon>
        <taxon>Eurotiales</taxon>
        <taxon>Aspergillaceae</taxon>
        <taxon>Aspergillus</taxon>
        <taxon>Aspergillus subgen. Nidulantes</taxon>
    </lineage>
</organism>
<name>A0ABR4JP54_9EURO</name>
<proteinExistence type="predicted"/>
<evidence type="ECO:0000313" key="3">
    <source>
        <dbReference type="Proteomes" id="UP001610446"/>
    </source>
</evidence>